<dbReference type="AlphaFoldDB" id="A0A1C7M9E2"/>
<evidence type="ECO:0000313" key="3">
    <source>
        <dbReference type="Proteomes" id="UP000092993"/>
    </source>
</evidence>
<proteinExistence type="predicted"/>
<dbReference type="PROSITE" id="PS51257">
    <property type="entry name" value="PROKAR_LIPOPROTEIN"/>
    <property type="match status" value="1"/>
</dbReference>
<dbReference type="EMBL" id="LUGG01000007">
    <property type="protein sequence ID" value="OBZ72966.1"/>
    <property type="molecule type" value="Genomic_DNA"/>
</dbReference>
<evidence type="ECO:0000256" key="1">
    <source>
        <dbReference type="SAM" id="MobiDB-lite"/>
    </source>
</evidence>
<organism evidence="2 3">
    <name type="scientific">Grifola frondosa</name>
    <name type="common">Maitake</name>
    <name type="synonym">Polyporus frondosus</name>
    <dbReference type="NCBI Taxonomy" id="5627"/>
    <lineage>
        <taxon>Eukaryota</taxon>
        <taxon>Fungi</taxon>
        <taxon>Dikarya</taxon>
        <taxon>Basidiomycota</taxon>
        <taxon>Agaricomycotina</taxon>
        <taxon>Agaricomycetes</taxon>
        <taxon>Polyporales</taxon>
        <taxon>Grifolaceae</taxon>
        <taxon>Grifola</taxon>
    </lineage>
</organism>
<dbReference type="Proteomes" id="UP000092993">
    <property type="component" value="Unassembled WGS sequence"/>
</dbReference>
<feature type="compositionally biased region" description="Acidic residues" evidence="1">
    <location>
        <begin position="94"/>
        <end position="105"/>
    </location>
</feature>
<feature type="region of interest" description="Disordered" evidence="1">
    <location>
        <begin position="76"/>
        <end position="114"/>
    </location>
</feature>
<reference evidence="2 3" key="1">
    <citation type="submission" date="2016-03" db="EMBL/GenBank/DDBJ databases">
        <title>Whole genome sequencing of Grifola frondosa 9006-11.</title>
        <authorList>
            <person name="Min B."/>
            <person name="Park H."/>
            <person name="Kim J.-G."/>
            <person name="Cho H."/>
            <person name="Oh Y.-L."/>
            <person name="Kong W.-S."/>
            <person name="Choi I.-G."/>
        </authorList>
    </citation>
    <scope>NUCLEOTIDE SEQUENCE [LARGE SCALE GENOMIC DNA]</scope>
    <source>
        <strain evidence="2 3">9006-11</strain>
    </source>
</reference>
<accession>A0A1C7M9E2</accession>
<gene>
    <name evidence="2" type="ORF">A0H81_07225</name>
</gene>
<protein>
    <submittedName>
        <fullName evidence="2">Uncharacterized protein</fullName>
    </submittedName>
</protein>
<comment type="caution">
    <text evidence="2">The sequence shown here is derived from an EMBL/GenBank/DDBJ whole genome shotgun (WGS) entry which is preliminary data.</text>
</comment>
<keyword evidence="3" id="KW-1185">Reference proteome</keyword>
<sequence length="351" mass="39283">MRRDWVAYPTIVGRMQAMAGGGAGTHICASIMISCATGIVAEIWLLARKAIDFPTCLQGSDANLYLVVDDDTLGTEDETNLVDPDQPPAQPEDALSDSDEEDDGPFDYSKSPEYVSPRQCANTVRRDHMRCLLCGRKDDLSILRLLANTDMEEETLFMWLKRFGVIPAHYDRNHLANLMTVCADHNKAYRQGVWRLVPCAALRKDMLTNIPAEREDAAQHEDAQPRAPASQIEPTAHLMDLVVFCPDHMPSLSGLDAFNGSDFPADTNMPPQTFCRVLPESLLLPVNPYLAYAGSLRMMRATYWPRPDAALATLEYECLEIRRMWNDSVLSKLQNPLGSLSTLYIPMYRSP</sequence>
<name>A0A1C7M9E2_GRIFR</name>
<evidence type="ECO:0000313" key="2">
    <source>
        <dbReference type="EMBL" id="OBZ72966.1"/>
    </source>
</evidence>
<dbReference type="OrthoDB" id="2754381at2759"/>